<dbReference type="InterPro" id="IPR049389">
    <property type="entry name" value="TTHA0281-like"/>
</dbReference>
<evidence type="ECO:0008006" key="3">
    <source>
        <dbReference type="Google" id="ProtNLM"/>
    </source>
</evidence>
<evidence type="ECO:0000313" key="1">
    <source>
        <dbReference type="EMBL" id="GEP41981.1"/>
    </source>
</evidence>
<evidence type="ECO:0000313" key="2">
    <source>
        <dbReference type="Proteomes" id="UP000321577"/>
    </source>
</evidence>
<dbReference type="RefSeq" id="WP_146849572.1">
    <property type="nucleotide sequence ID" value="NZ_BKAG01000006.1"/>
</dbReference>
<dbReference type="OrthoDB" id="7068289at2"/>
<reference evidence="1 2" key="1">
    <citation type="submission" date="2019-07" db="EMBL/GenBank/DDBJ databases">
        <title>Whole genome shotgun sequence of Brevifollis gellanilyticus NBRC 108608.</title>
        <authorList>
            <person name="Hosoyama A."/>
            <person name="Uohara A."/>
            <person name="Ohji S."/>
            <person name="Ichikawa N."/>
        </authorList>
    </citation>
    <scope>NUCLEOTIDE SEQUENCE [LARGE SCALE GENOMIC DNA]</scope>
    <source>
        <strain evidence="1 2">NBRC 108608</strain>
    </source>
</reference>
<gene>
    <name evidence="1" type="ORF">BGE01nite_12720</name>
</gene>
<dbReference type="AlphaFoldDB" id="A0A512M6K8"/>
<keyword evidence="2" id="KW-1185">Reference proteome</keyword>
<sequence length="79" mass="8747">MNDLRRYCQLAIKLARVVKLDGDEGYVAKIPGFRGLLATGENKREVLKELAGALEAWVLLALRRGMGLPKLKLPEEVTA</sequence>
<organism evidence="1 2">
    <name type="scientific">Brevifollis gellanilyticus</name>
    <dbReference type="NCBI Taxonomy" id="748831"/>
    <lineage>
        <taxon>Bacteria</taxon>
        <taxon>Pseudomonadati</taxon>
        <taxon>Verrucomicrobiota</taxon>
        <taxon>Verrucomicrobiia</taxon>
        <taxon>Verrucomicrobiales</taxon>
        <taxon>Verrucomicrobiaceae</taxon>
    </lineage>
</organism>
<comment type="caution">
    <text evidence="1">The sequence shown here is derived from an EMBL/GenBank/DDBJ whole genome shotgun (WGS) entry which is preliminary data.</text>
</comment>
<dbReference type="EMBL" id="BKAG01000006">
    <property type="protein sequence ID" value="GEP41981.1"/>
    <property type="molecule type" value="Genomic_DNA"/>
</dbReference>
<accession>A0A512M6K8</accession>
<dbReference type="SUPFAM" id="SSF143100">
    <property type="entry name" value="TTHA1013/TTHA0281-like"/>
    <property type="match status" value="1"/>
</dbReference>
<dbReference type="Pfam" id="PF21748">
    <property type="entry name" value="UPF0150"/>
    <property type="match status" value="1"/>
</dbReference>
<dbReference type="Gene3D" id="3.30.160.250">
    <property type="match status" value="1"/>
</dbReference>
<proteinExistence type="predicted"/>
<name>A0A512M6K8_9BACT</name>
<dbReference type="Proteomes" id="UP000321577">
    <property type="component" value="Unassembled WGS sequence"/>
</dbReference>
<protein>
    <recommendedName>
        <fullName evidence="3">HicB family protein</fullName>
    </recommendedName>
</protein>
<dbReference type="InterPro" id="IPR035069">
    <property type="entry name" value="TTHA1013/TTHA0281-like"/>
</dbReference>